<protein>
    <recommendedName>
        <fullName evidence="3">Transcription initiation factor TFIID subunit 12 domain-containing protein</fullName>
    </recommendedName>
</protein>
<accession>A0A8J6DZP2</accession>
<organism evidence="1 2">
    <name type="scientific">Carpediemonas membranifera</name>
    <dbReference type="NCBI Taxonomy" id="201153"/>
    <lineage>
        <taxon>Eukaryota</taxon>
        <taxon>Metamonada</taxon>
        <taxon>Carpediemonas-like organisms</taxon>
        <taxon>Carpediemonas</taxon>
    </lineage>
</organism>
<gene>
    <name evidence="1" type="ORF">J8273_7287</name>
</gene>
<evidence type="ECO:0008006" key="3">
    <source>
        <dbReference type="Google" id="ProtNLM"/>
    </source>
</evidence>
<dbReference type="AlphaFoldDB" id="A0A8J6DZP2"/>
<sequence>MSTSFGKQAGIELKDEELKEMLKSLQLDDMLDKTGHEMLRDLASDFADIVIHQAECYRSLAGRDTMQRADVVPILEDFFGQRPQSETKT</sequence>
<comment type="caution">
    <text evidence="1">The sequence shown here is derived from an EMBL/GenBank/DDBJ whole genome shotgun (WGS) entry which is preliminary data.</text>
</comment>
<evidence type="ECO:0000313" key="2">
    <source>
        <dbReference type="Proteomes" id="UP000717585"/>
    </source>
</evidence>
<dbReference type="EMBL" id="JAHDYR010000062">
    <property type="protein sequence ID" value="KAG9391013.1"/>
    <property type="molecule type" value="Genomic_DNA"/>
</dbReference>
<keyword evidence="2" id="KW-1185">Reference proteome</keyword>
<reference evidence="1" key="1">
    <citation type="submission" date="2021-05" db="EMBL/GenBank/DDBJ databases">
        <title>A free-living protist that lacks canonical eukaryotic 1 DNA replication and segregation systems.</title>
        <authorList>
            <person name="Salas-Leiva D.E."/>
            <person name="Tromer E.C."/>
            <person name="Curtis B.A."/>
            <person name="Jerlstrom-Hultqvist J."/>
            <person name="Kolisko M."/>
            <person name="Yi Z."/>
            <person name="Salas-Leiva J.S."/>
            <person name="Gallot-Lavallee L."/>
            <person name="Kops G.J.P.L."/>
            <person name="Archibald J.M."/>
            <person name="Simpson A.G.B."/>
            <person name="Roger A.J."/>
        </authorList>
    </citation>
    <scope>NUCLEOTIDE SEQUENCE</scope>
    <source>
        <strain evidence="1">BICM</strain>
    </source>
</reference>
<evidence type="ECO:0000313" key="1">
    <source>
        <dbReference type="EMBL" id="KAG9391013.1"/>
    </source>
</evidence>
<proteinExistence type="predicted"/>
<name>A0A8J6DZP2_9EUKA</name>
<dbReference type="Proteomes" id="UP000717585">
    <property type="component" value="Unassembled WGS sequence"/>
</dbReference>